<dbReference type="Gene3D" id="3.30.50.10">
    <property type="entry name" value="Erythroid Transcription Factor GATA-1, subunit A"/>
    <property type="match status" value="1"/>
</dbReference>
<name>A0A5C6E2K2_9BACT</name>
<comment type="similarity">
    <text evidence="3">Belongs to the DNA gyrase inhibitor YacG family.</text>
</comment>
<organism evidence="5 6">
    <name type="scientific">Novipirellula artificiosorum</name>
    <dbReference type="NCBI Taxonomy" id="2528016"/>
    <lineage>
        <taxon>Bacteria</taxon>
        <taxon>Pseudomonadati</taxon>
        <taxon>Planctomycetota</taxon>
        <taxon>Planctomycetia</taxon>
        <taxon>Pirellulales</taxon>
        <taxon>Pirellulaceae</taxon>
        <taxon>Novipirellula</taxon>
    </lineage>
</organism>
<feature type="binding site" evidence="3">
    <location>
        <position position="21"/>
    </location>
    <ligand>
        <name>Zn(2+)</name>
        <dbReference type="ChEBI" id="CHEBI:29105"/>
    </ligand>
</feature>
<accession>A0A5C6E2K2</accession>
<dbReference type="HAMAP" id="MF_00649">
    <property type="entry name" value="DNA_gyrase_inhibitor_YacG"/>
    <property type="match status" value="1"/>
</dbReference>
<evidence type="ECO:0000313" key="5">
    <source>
        <dbReference type="EMBL" id="TWU41841.1"/>
    </source>
</evidence>
<dbReference type="GO" id="GO:0008657">
    <property type="term" value="F:DNA topoisomerase type II (double strand cut, ATP-hydrolyzing) inhibitor activity"/>
    <property type="evidence" value="ECO:0007669"/>
    <property type="project" value="UniProtKB-UniRule"/>
</dbReference>
<feature type="binding site" evidence="3">
    <location>
        <position position="36"/>
    </location>
    <ligand>
        <name>Zn(2+)</name>
        <dbReference type="ChEBI" id="CHEBI:29105"/>
    </ligand>
</feature>
<dbReference type="GO" id="GO:0006355">
    <property type="term" value="P:regulation of DNA-templated transcription"/>
    <property type="evidence" value="ECO:0007669"/>
    <property type="project" value="InterPro"/>
</dbReference>
<protein>
    <recommendedName>
        <fullName evidence="3">DNA gyrase inhibitor YacG</fullName>
    </recommendedName>
</protein>
<dbReference type="InterPro" id="IPR005584">
    <property type="entry name" value="DNA_gyrase_inhibitor_YacG"/>
</dbReference>
<dbReference type="SUPFAM" id="SSF57716">
    <property type="entry name" value="Glucocorticoid receptor-like (DNA-binding domain)"/>
    <property type="match status" value="1"/>
</dbReference>
<evidence type="ECO:0000256" key="3">
    <source>
        <dbReference type="HAMAP-Rule" id="MF_00649"/>
    </source>
</evidence>
<feature type="compositionally biased region" description="Basic and acidic residues" evidence="4">
    <location>
        <begin position="65"/>
        <end position="79"/>
    </location>
</feature>
<feature type="binding site" evidence="3">
    <location>
        <position position="40"/>
    </location>
    <ligand>
        <name>Zn(2+)</name>
        <dbReference type="ChEBI" id="CHEBI:29105"/>
    </ligand>
</feature>
<keyword evidence="1 3" id="KW-0479">Metal-binding</keyword>
<proteinExistence type="inferred from homology"/>
<dbReference type="GO" id="GO:0008270">
    <property type="term" value="F:zinc ion binding"/>
    <property type="evidence" value="ECO:0007669"/>
    <property type="project" value="UniProtKB-UniRule"/>
</dbReference>
<feature type="region of interest" description="Disordered" evidence="4">
    <location>
        <begin position="54"/>
        <end position="79"/>
    </location>
</feature>
<evidence type="ECO:0000313" key="6">
    <source>
        <dbReference type="Proteomes" id="UP000319143"/>
    </source>
</evidence>
<sequence length="79" mass="8869">MTKPKPKPKPGMNSKLNCPSCGTRFFSDETDAMPFCCQRCRLIDLGRWLDEEIGMPFEGEPGDVPVEHRNGDPEARADD</sequence>
<gene>
    <name evidence="3 5" type="primary">yacG</name>
    <name evidence="5" type="ORF">Poly41_01330</name>
</gene>
<evidence type="ECO:0000256" key="2">
    <source>
        <dbReference type="ARBA" id="ARBA00022833"/>
    </source>
</evidence>
<reference evidence="5 6" key="1">
    <citation type="submission" date="2019-02" db="EMBL/GenBank/DDBJ databases">
        <title>Deep-cultivation of Planctomycetes and their phenomic and genomic characterization uncovers novel biology.</title>
        <authorList>
            <person name="Wiegand S."/>
            <person name="Jogler M."/>
            <person name="Boedeker C."/>
            <person name="Pinto D."/>
            <person name="Vollmers J."/>
            <person name="Rivas-Marin E."/>
            <person name="Kohn T."/>
            <person name="Peeters S.H."/>
            <person name="Heuer A."/>
            <person name="Rast P."/>
            <person name="Oberbeckmann S."/>
            <person name="Bunk B."/>
            <person name="Jeske O."/>
            <person name="Meyerdierks A."/>
            <person name="Storesund J.E."/>
            <person name="Kallscheuer N."/>
            <person name="Luecker S."/>
            <person name="Lage O.M."/>
            <person name="Pohl T."/>
            <person name="Merkel B.J."/>
            <person name="Hornburger P."/>
            <person name="Mueller R.-W."/>
            <person name="Bruemmer F."/>
            <person name="Labrenz M."/>
            <person name="Spormann A.M."/>
            <person name="Op Den Camp H."/>
            <person name="Overmann J."/>
            <person name="Amann R."/>
            <person name="Jetten M.S.M."/>
            <person name="Mascher T."/>
            <person name="Medema M.H."/>
            <person name="Devos D.P."/>
            <person name="Kaster A.-K."/>
            <person name="Ovreas L."/>
            <person name="Rohde M."/>
            <person name="Galperin M.Y."/>
            <person name="Jogler C."/>
        </authorList>
    </citation>
    <scope>NUCLEOTIDE SEQUENCE [LARGE SCALE GENOMIC DNA]</scope>
    <source>
        <strain evidence="5 6">Poly41</strain>
    </source>
</reference>
<dbReference type="PANTHER" id="PTHR36150:SF1">
    <property type="entry name" value="DNA GYRASE INHIBITOR YACG"/>
    <property type="match status" value="1"/>
</dbReference>
<keyword evidence="2 3" id="KW-0862">Zinc</keyword>
<dbReference type="Proteomes" id="UP000319143">
    <property type="component" value="Unassembled WGS sequence"/>
</dbReference>
<comment type="cofactor">
    <cofactor evidence="3">
        <name>Zn(2+)</name>
        <dbReference type="ChEBI" id="CHEBI:29105"/>
    </cofactor>
    <text evidence="3">Binds 1 zinc ion.</text>
</comment>
<dbReference type="EMBL" id="SJPV01000001">
    <property type="protein sequence ID" value="TWU41841.1"/>
    <property type="molecule type" value="Genomic_DNA"/>
</dbReference>
<dbReference type="InterPro" id="IPR013088">
    <property type="entry name" value="Znf_NHR/GATA"/>
</dbReference>
<dbReference type="Pfam" id="PF03884">
    <property type="entry name" value="YacG"/>
    <property type="match status" value="1"/>
</dbReference>
<evidence type="ECO:0000256" key="4">
    <source>
        <dbReference type="SAM" id="MobiDB-lite"/>
    </source>
</evidence>
<feature type="binding site" evidence="3">
    <location>
        <position position="18"/>
    </location>
    <ligand>
        <name>Zn(2+)</name>
        <dbReference type="ChEBI" id="CHEBI:29105"/>
    </ligand>
</feature>
<comment type="subunit">
    <text evidence="3">Interacts with GyrB.</text>
</comment>
<evidence type="ECO:0000256" key="1">
    <source>
        <dbReference type="ARBA" id="ARBA00022723"/>
    </source>
</evidence>
<comment type="function">
    <text evidence="3">Inhibits all the catalytic activities of DNA gyrase by preventing its interaction with DNA. Acts by binding directly to the C-terminal domain of GyrB, which probably disrupts DNA binding by the gyrase.</text>
</comment>
<comment type="caution">
    <text evidence="5">The sequence shown here is derived from an EMBL/GenBank/DDBJ whole genome shotgun (WGS) entry which is preliminary data.</text>
</comment>
<keyword evidence="6" id="KW-1185">Reference proteome</keyword>
<dbReference type="AlphaFoldDB" id="A0A5C6E2K2"/>
<dbReference type="PANTHER" id="PTHR36150">
    <property type="entry name" value="DNA GYRASE INHIBITOR YACG"/>
    <property type="match status" value="1"/>
</dbReference>